<gene>
    <name evidence="2" type="ORF">SCHRY_v1c02570</name>
</gene>
<evidence type="ECO:0000313" key="3">
    <source>
        <dbReference type="Proteomes" id="UP000013964"/>
    </source>
</evidence>
<dbReference type="Proteomes" id="UP000013964">
    <property type="component" value="Chromosome"/>
</dbReference>
<keyword evidence="1" id="KW-0812">Transmembrane</keyword>
<dbReference type="STRING" id="1276227.SCHRY_v1c02570"/>
<proteinExistence type="predicted"/>
<feature type="transmembrane region" description="Helical" evidence="1">
    <location>
        <begin position="14"/>
        <end position="39"/>
    </location>
</feature>
<dbReference type="HOGENOM" id="CLU_1539088_0_0_14"/>
<accession>R4U0P6</accession>
<keyword evidence="1" id="KW-1133">Transmembrane helix</keyword>
<reference evidence="2 3" key="1">
    <citation type="journal article" date="2013" name="Genome Biol. Evol.">
        <title>Complete genomes of two dipteran-associated spiroplasmas provided insights into the origin, dynamics, and impacts of viral invasion in spiroplasma.</title>
        <authorList>
            <person name="Ku C."/>
            <person name="Lo W.S."/>
            <person name="Chen L.L."/>
            <person name="Kuo C.H."/>
        </authorList>
    </citation>
    <scope>NUCLEOTIDE SEQUENCE [LARGE SCALE GENOMIC DNA]</scope>
    <source>
        <strain evidence="2 3">DF-1</strain>
    </source>
</reference>
<dbReference type="EMBL" id="CP005077">
    <property type="protein sequence ID" value="AGM24842.1"/>
    <property type="molecule type" value="Genomic_DNA"/>
</dbReference>
<name>R4U0P6_9MOLU</name>
<keyword evidence="3" id="KW-1185">Reference proteome</keyword>
<dbReference type="RefSeq" id="WP_016338668.1">
    <property type="nucleotide sequence ID" value="NC_021280.1"/>
</dbReference>
<dbReference type="AlphaFoldDB" id="R4U0P6"/>
<evidence type="ECO:0000313" key="2">
    <source>
        <dbReference type="EMBL" id="AGM24842.1"/>
    </source>
</evidence>
<keyword evidence="1" id="KW-0472">Membrane</keyword>
<dbReference type="KEGG" id="scr:SCHRY_v1c02570"/>
<sequence>MYFFGITTTNLNDVYLITGIITSIISTLAILFSSVYFSVKKHNFEKKTKVIEKLDLKFKEWEIQLKNNNDLKLNFYVEYRKYAATCIWIFEEIYKTYPNIYCFTCEKESTYKEFYDKIISKEEEYYNKDICKKLIKKNYKLPTSYLQILFFNKNLITTLNCPDCLFIDKIKWKI</sequence>
<evidence type="ECO:0008006" key="4">
    <source>
        <dbReference type="Google" id="ProtNLM"/>
    </source>
</evidence>
<organism evidence="2 3">
    <name type="scientific">Spiroplasma chrysopicola DF-1</name>
    <dbReference type="NCBI Taxonomy" id="1276227"/>
    <lineage>
        <taxon>Bacteria</taxon>
        <taxon>Bacillati</taxon>
        <taxon>Mycoplasmatota</taxon>
        <taxon>Mollicutes</taxon>
        <taxon>Entomoplasmatales</taxon>
        <taxon>Spiroplasmataceae</taxon>
        <taxon>Spiroplasma</taxon>
    </lineage>
</organism>
<evidence type="ECO:0000256" key="1">
    <source>
        <dbReference type="SAM" id="Phobius"/>
    </source>
</evidence>
<protein>
    <recommendedName>
        <fullName evidence="4">Transmembrane protein</fullName>
    </recommendedName>
</protein>